<dbReference type="FunFam" id="1.10.10.10:FF:000056">
    <property type="entry name" value="IclR family transcriptional regulator"/>
    <property type="match status" value="1"/>
</dbReference>
<dbReference type="PATRIC" id="fig|700597.3.peg.6472"/>
<evidence type="ECO:0000256" key="2">
    <source>
        <dbReference type="ARBA" id="ARBA00023015"/>
    </source>
</evidence>
<evidence type="ECO:0000313" key="11">
    <source>
        <dbReference type="Proteomes" id="UP000004217"/>
    </source>
</evidence>
<dbReference type="InterPro" id="IPR036390">
    <property type="entry name" value="WH_DNA-bd_sf"/>
</dbReference>
<proteinExistence type="predicted"/>
<dbReference type="GO" id="GO:0003677">
    <property type="term" value="F:DNA binding"/>
    <property type="evidence" value="ECO:0007669"/>
    <property type="project" value="UniProtKB-KW"/>
</dbReference>
<dbReference type="GO" id="GO:0045892">
    <property type="term" value="P:negative regulation of DNA-templated transcription"/>
    <property type="evidence" value="ECO:0007669"/>
    <property type="project" value="TreeGrafter"/>
</dbReference>
<reference evidence="10 11" key="1">
    <citation type="submission" date="2011-08" db="EMBL/GenBank/DDBJ databases">
        <authorList>
            <person name="Lin Y."/>
            <person name="Hao X."/>
            <person name="Johnstone L."/>
            <person name="Miller S.J."/>
            <person name="Wei G."/>
            <person name="Rensing C."/>
        </authorList>
    </citation>
    <scope>NUCLEOTIDE SEQUENCE [LARGE SCALE GENOMIC DNA]</scope>
    <source>
        <strain evidence="10 11">K42</strain>
    </source>
</reference>
<comment type="function">
    <text evidence="6">May be an activator protein for the gylABX operon.</text>
</comment>
<evidence type="ECO:0000256" key="6">
    <source>
        <dbReference type="ARBA" id="ARBA00058938"/>
    </source>
</evidence>
<dbReference type="InterPro" id="IPR014757">
    <property type="entry name" value="Tscrpt_reg_IclR_C"/>
</dbReference>
<keyword evidence="5" id="KW-0804">Transcription</keyword>
<name>G2GM66_9ACTN</name>
<dbReference type="SUPFAM" id="SSF55781">
    <property type="entry name" value="GAF domain-like"/>
    <property type="match status" value="1"/>
</dbReference>
<dbReference type="OrthoDB" id="60629at2"/>
<evidence type="ECO:0000313" key="10">
    <source>
        <dbReference type="EMBL" id="EGX55389.1"/>
    </source>
</evidence>
<dbReference type="InterPro" id="IPR050707">
    <property type="entry name" value="HTH_MetabolicPath_Reg"/>
</dbReference>
<protein>
    <recommendedName>
        <fullName evidence="7">Glycerol operon regulatory protein</fullName>
    </recommendedName>
</protein>
<evidence type="ECO:0000256" key="5">
    <source>
        <dbReference type="ARBA" id="ARBA00023163"/>
    </source>
</evidence>
<organism evidence="10 11">
    <name type="scientific">Streptomyces zinciresistens K42</name>
    <dbReference type="NCBI Taxonomy" id="700597"/>
    <lineage>
        <taxon>Bacteria</taxon>
        <taxon>Bacillati</taxon>
        <taxon>Actinomycetota</taxon>
        <taxon>Actinomycetes</taxon>
        <taxon>Kitasatosporales</taxon>
        <taxon>Streptomycetaceae</taxon>
        <taxon>Streptomyces</taxon>
    </lineage>
</organism>
<evidence type="ECO:0000256" key="3">
    <source>
        <dbReference type="ARBA" id="ARBA00023125"/>
    </source>
</evidence>
<evidence type="ECO:0000256" key="7">
    <source>
        <dbReference type="ARBA" id="ARBA00070406"/>
    </source>
</evidence>
<dbReference type="Pfam" id="PF09339">
    <property type="entry name" value="HTH_IclR"/>
    <property type="match status" value="1"/>
</dbReference>
<evidence type="ECO:0000256" key="4">
    <source>
        <dbReference type="ARBA" id="ARBA00023159"/>
    </source>
</evidence>
<dbReference type="PANTHER" id="PTHR30136:SF24">
    <property type="entry name" value="HTH-TYPE TRANSCRIPTIONAL REPRESSOR ALLR"/>
    <property type="match status" value="1"/>
</dbReference>
<evidence type="ECO:0000256" key="1">
    <source>
        <dbReference type="ARBA" id="ARBA00022798"/>
    </source>
</evidence>
<keyword evidence="2" id="KW-0805">Transcription regulation</keyword>
<accession>G2GM66</accession>
<dbReference type="EMBL" id="AGBF01000232">
    <property type="protein sequence ID" value="EGX55389.1"/>
    <property type="molecule type" value="Genomic_DNA"/>
</dbReference>
<dbReference type="Gene3D" id="1.10.10.10">
    <property type="entry name" value="Winged helix-like DNA-binding domain superfamily/Winged helix DNA-binding domain"/>
    <property type="match status" value="1"/>
</dbReference>
<gene>
    <name evidence="10" type="ORF">SZN_33091</name>
</gene>
<dbReference type="GO" id="GO:0003700">
    <property type="term" value="F:DNA-binding transcription factor activity"/>
    <property type="evidence" value="ECO:0007669"/>
    <property type="project" value="TreeGrafter"/>
</dbReference>
<dbReference type="SUPFAM" id="SSF46785">
    <property type="entry name" value="Winged helix' DNA-binding domain"/>
    <property type="match status" value="1"/>
</dbReference>
<comment type="caution">
    <text evidence="10">The sequence shown here is derived from an EMBL/GenBank/DDBJ whole genome shotgun (WGS) entry which is preliminary data.</text>
</comment>
<dbReference type="AlphaFoldDB" id="G2GM66"/>
<evidence type="ECO:0000259" key="9">
    <source>
        <dbReference type="PROSITE" id="PS51078"/>
    </source>
</evidence>
<keyword evidence="3" id="KW-0238">DNA-binding</keyword>
<keyword evidence="1" id="KW-0319">Glycerol metabolism</keyword>
<dbReference type="InterPro" id="IPR036388">
    <property type="entry name" value="WH-like_DNA-bd_sf"/>
</dbReference>
<dbReference type="InterPro" id="IPR029016">
    <property type="entry name" value="GAF-like_dom_sf"/>
</dbReference>
<feature type="domain" description="IclR-ED" evidence="9">
    <location>
        <begin position="69"/>
        <end position="228"/>
    </location>
</feature>
<dbReference type="PANTHER" id="PTHR30136">
    <property type="entry name" value="HELIX-TURN-HELIX TRANSCRIPTIONAL REGULATOR, ICLR FAMILY"/>
    <property type="match status" value="1"/>
</dbReference>
<dbReference type="Proteomes" id="UP000004217">
    <property type="component" value="Unassembled WGS sequence"/>
</dbReference>
<dbReference type="Pfam" id="PF01614">
    <property type="entry name" value="IclR_C"/>
    <property type="match status" value="2"/>
</dbReference>
<dbReference type="SMART" id="SM00346">
    <property type="entry name" value="HTH_ICLR"/>
    <property type="match status" value="1"/>
</dbReference>
<keyword evidence="11" id="KW-1185">Reference proteome</keyword>
<feature type="domain" description="HTH iclR-type" evidence="8">
    <location>
        <begin position="8"/>
        <end position="68"/>
    </location>
</feature>
<dbReference type="GO" id="GO:0006071">
    <property type="term" value="P:glycerol metabolic process"/>
    <property type="evidence" value="ECO:0007669"/>
    <property type="project" value="UniProtKB-KW"/>
</dbReference>
<dbReference type="PROSITE" id="PS51078">
    <property type="entry name" value="ICLR_ED"/>
    <property type="match status" value="1"/>
</dbReference>
<dbReference type="Gene3D" id="3.30.450.40">
    <property type="match status" value="2"/>
</dbReference>
<sequence>MTALDQAPSVLWKAFDVLDAFSHGRRVLTLSEIARRSGLPKSTVHRLLPMLMRVGAVEQAPGGYTVGVRMFSVGSMSAEVALREVALPRLERLRRVTRQTVHLAVLRDGESVYLEKLPSLVSPDTPALVGGRLPAHRTGVGKVLLTFGDGHVADPALAARLARVRRDGFATDREEATAGLACLAVPIMVGGRAAAAVSVAFAAGQGDGVVFLGPLRETAVAISRAAAVLPSFAP</sequence>
<keyword evidence="4" id="KW-0010">Activator</keyword>
<dbReference type="RefSeq" id="WP_007503470.1">
    <property type="nucleotide sequence ID" value="NZ_AGBF01000232.1"/>
</dbReference>
<dbReference type="PROSITE" id="PS51077">
    <property type="entry name" value="HTH_ICLR"/>
    <property type="match status" value="1"/>
</dbReference>
<evidence type="ECO:0000259" key="8">
    <source>
        <dbReference type="PROSITE" id="PS51077"/>
    </source>
</evidence>
<dbReference type="InterPro" id="IPR005471">
    <property type="entry name" value="Tscrpt_reg_IclR_N"/>
</dbReference>